<sequence>MTALKDVLPKEPETVRAIYAHYKKMGDAEPTRGYLGASSIGHHCQRYLWYQFRYCCKPEFNGRMYRLFETGELEESRFEIDLENIDCEVHCLDSNGEQFEVSALGGHFSGHMDGCAIRIPEAPKTWHVLEFKTHNAKSFAKLKKEGVEKSKLQHYEQCQVYMLLTGMTRTLYLARNKDTDELYSERIKYDRKRAYGLKHRAEYIILNTKPPPRISERSDYYQCK</sequence>
<proteinExistence type="predicted"/>
<accession>A0A0F8Z5C6</accession>
<name>A0A0F8Z5C6_9ZZZZ</name>
<feature type="non-terminal residue" evidence="1">
    <location>
        <position position="224"/>
    </location>
</feature>
<protein>
    <recommendedName>
        <fullName evidence="2">YqaJ viral recombinase domain-containing protein</fullName>
    </recommendedName>
</protein>
<evidence type="ECO:0000313" key="1">
    <source>
        <dbReference type="EMBL" id="KKK55286.1"/>
    </source>
</evidence>
<reference evidence="1" key="1">
    <citation type="journal article" date="2015" name="Nature">
        <title>Complex archaea that bridge the gap between prokaryotes and eukaryotes.</title>
        <authorList>
            <person name="Spang A."/>
            <person name="Saw J.H."/>
            <person name="Jorgensen S.L."/>
            <person name="Zaremba-Niedzwiedzka K."/>
            <person name="Martijn J."/>
            <person name="Lind A.E."/>
            <person name="van Eijk R."/>
            <person name="Schleper C."/>
            <person name="Guy L."/>
            <person name="Ettema T.J."/>
        </authorList>
    </citation>
    <scope>NUCLEOTIDE SEQUENCE</scope>
</reference>
<dbReference type="AlphaFoldDB" id="A0A0F8Z5C6"/>
<comment type="caution">
    <text evidence="1">The sequence shown here is derived from an EMBL/GenBank/DDBJ whole genome shotgun (WGS) entry which is preliminary data.</text>
</comment>
<dbReference type="Gene3D" id="3.90.320.10">
    <property type="match status" value="1"/>
</dbReference>
<dbReference type="EMBL" id="LAZR01065571">
    <property type="protein sequence ID" value="KKK55286.1"/>
    <property type="molecule type" value="Genomic_DNA"/>
</dbReference>
<organism evidence="1">
    <name type="scientific">marine sediment metagenome</name>
    <dbReference type="NCBI Taxonomy" id="412755"/>
    <lineage>
        <taxon>unclassified sequences</taxon>
        <taxon>metagenomes</taxon>
        <taxon>ecological metagenomes</taxon>
    </lineage>
</organism>
<gene>
    <name evidence="1" type="ORF">LCGC14_3076050</name>
</gene>
<evidence type="ECO:0008006" key="2">
    <source>
        <dbReference type="Google" id="ProtNLM"/>
    </source>
</evidence>
<dbReference type="InterPro" id="IPR011604">
    <property type="entry name" value="PDDEXK-like_dom_sf"/>
</dbReference>